<evidence type="ECO:0000256" key="1">
    <source>
        <dbReference type="ARBA" id="ARBA00022536"/>
    </source>
</evidence>
<dbReference type="GO" id="GO:0005509">
    <property type="term" value="F:calcium ion binding"/>
    <property type="evidence" value="ECO:0007669"/>
    <property type="project" value="InterPro"/>
</dbReference>
<evidence type="ECO:0000313" key="6">
    <source>
        <dbReference type="EMBL" id="KAK2557568.1"/>
    </source>
</evidence>
<dbReference type="AlphaFoldDB" id="A0AAD9V1B2"/>
<dbReference type="PROSITE" id="PS01186">
    <property type="entry name" value="EGF_2"/>
    <property type="match status" value="1"/>
</dbReference>
<dbReference type="FunFam" id="2.10.25.10:FF:000038">
    <property type="entry name" value="Fibrillin 2"/>
    <property type="match status" value="2"/>
</dbReference>
<feature type="domain" description="EGF-like" evidence="5">
    <location>
        <begin position="133"/>
        <end position="146"/>
    </location>
</feature>
<evidence type="ECO:0000256" key="3">
    <source>
        <dbReference type="ARBA" id="ARBA00022737"/>
    </source>
</evidence>
<dbReference type="PANTHER" id="PTHR24039:SF57">
    <property type="entry name" value="FIBROPELLIN-2"/>
    <property type="match status" value="1"/>
</dbReference>
<name>A0AAD9V1B2_ACRCE</name>
<evidence type="ECO:0000256" key="4">
    <source>
        <dbReference type="ARBA" id="ARBA00023157"/>
    </source>
</evidence>
<dbReference type="Proteomes" id="UP001249851">
    <property type="component" value="Unassembled WGS sequence"/>
</dbReference>
<keyword evidence="4" id="KW-1015">Disulfide bond</keyword>
<reference evidence="6" key="1">
    <citation type="journal article" date="2023" name="G3 (Bethesda)">
        <title>Whole genome assembly and annotation of the endangered Caribbean coral Acropora cervicornis.</title>
        <authorList>
            <person name="Selwyn J.D."/>
            <person name="Vollmer S.V."/>
        </authorList>
    </citation>
    <scope>NUCLEOTIDE SEQUENCE</scope>
    <source>
        <strain evidence="6">K2</strain>
    </source>
</reference>
<dbReference type="PANTHER" id="PTHR24039">
    <property type="entry name" value="FIBRILLIN-RELATED"/>
    <property type="match status" value="1"/>
</dbReference>
<accession>A0AAD9V1B2</accession>
<keyword evidence="3" id="KW-0677">Repeat</keyword>
<protein>
    <submittedName>
        <fullName evidence="6">Fibrillin-1</fullName>
    </submittedName>
</protein>
<dbReference type="InterPro" id="IPR001881">
    <property type="entry name" value="EGF-like_Ca-bd_dom"/>
</dbReference>
<dbReference type="InterPro" id="IPR000742">
    <property type="entry name" value="EGF"/>
</dbReference>
<evidence type="ECO:0000313" key="7">
    <source>
        <dbReference type="Proteomes" id="UP001249851"/>
    </source>
</evidence>
<dbReference type="Pfam" id="PF07645">
    <property type="entry name" value="EGF_CA"/>
    <property type="match status" value="2"/>
</dbReference>
<organism evidence="6 7">
    <name type="scientific">Acropora cervicornis</name>
    <name type="common">Staghorn coral</name>
    <dbReference type="NCBI Taxonomy" id="6130"/>
    <lineage>
        <taxon>Eukaryota</taxon>
        <taxon>Metazoa</taxon>
        <taxon>Cnidaria</taxon>
        <taxon>Anthozoa</taxon>
        <taxon>Hexacorallia</taxon>
        <taxon>Scleractinia</taxon>
        <taxon>Astrocoeniina</taxon>
        <taxon>Acroporidae</taxon>
        <taxon>Acropora</taxon>
    </lineage>
</organism>
<sequence length="294" mass="32654">MGKINEALYAADKGRAQTLYDNLLIQYGLPSPSSCATFDSKETKNGLFAELASQIIFLGIEGLRIHIWFLSRGQKVAFRQGMLEADITKKHPIRALLQAALRKIQDVIECEKGQTNLCDKYAFWDNSKGSYNCHCKQGFVGDGLNCTDVKKCEKGEISLCNKYGLCNNTKGSYSYHCERGFVGDGFNCTLIIPHPSAWFPLNGTYNTLEIENRTTSGSAKGKVYLALGPDGARDGSDFFQGSQSSSITFSNDNLDIKGSITILCWVDTYNHEKTLTLSSFNIRILSFLPMVKHF</sequence>
<dbReference type="EMBL" id="JARQWQ010000049">
    <property type="protein sequence ID" value="KAK2557568.1"/>
    <property type="molecule type" value="Genomic_DNA"/>
</dbReference>
<comment type="caution">
    <text evidence="6">The sequence shown here is derived from an EMBL/GenBank/DDBJ whole genome shotgun (WGS) entry which is preliminary data.</text>
</comment>
<dbReference type="SMART" id="SM00179">
    <property type="entry name" value="EGF_CA"/>
    <property type="match status" value="2"/>
</dbReference>
<dbReference type="InterPro" id="IPR049883">
    <property type="entry name" value="NOTCH1_EGF-like"/>
</dbReference>
<dbReference type="Gene3D" id="2.10.25.10">
    <property type="entry name" value="Laminin"/>
    <property type="match status" value="2"/>
</dbReference>
<keyword evidence="2" id="KW-0732">Signal</keyword>
<evidence type="ECO:0000256" key="2">
    <source>
        <dbReference type="ARBA" id="ARBA00022729"/>
    </source>
</evidence>
<evidence type="ECO:0000259" key="5">
    <source>
        <dbReference type="PROSITE" id="PS01186"/>
    </source>
</evidence>
<reference evidence="6" key="2">
    <citation type="journal article" date="2023" name="Science">
        <title>Genomic signatures of disease resistance in endangered staghorn corals.</title>
        <authorList>
            <person name="Vollmer S.V."/>
            <person name="Selwyn J.D."/>
            <person name="Despard B.A."/>
            <person name="Roesel C.L."/>
        </authorList>
    </citation>
    <scope>NUCLEOTIDE SEQUENCE</scope>
    <source>
        <strain evidence="6">K2</strain>
    </source>
</reference>
<keyword evidence="7" id="KW-1185">Reference proteome</keyword>
<dbReference type="InterPro" id="IPR009030">
    <property type="entry name" value="Growth_fac_rcpt_cys_sf"/>
</dbReference>
<proteinExistence type="predicted"/>
<keyword evidence="1" id="KW-0245">EGF-like domain</keyword>
<gene>
    <name evidence="6" type="ORF">P5673_020327</name>
</gene>
<dbReference type="SUPFAM" id="SSF57184">
    <property type="entry name" value="Growth factor receptor domain"/>
    <property type="match status" value="1"/>
</dbReference>